<evidence type="ECO:0000256" key="8">
    <source>
        <dbReference type="ARBA" id="ARBA00022840"/>
    </source>
</evidence>
<dbReference type="SUPFAM" id="SSF53613">
    <property type="entry name" value="Ribokinase-like"/>
    <property type="match status" value="1"/>
</dbReference>
<dbReference type="HOGENOM" id="CLU_019943_0_0_9"/>
<evidence type="ECO:0000256" key="10">
    <source>
        <dbReference type="ARBA" id="ARBA00022977"/>
    </source>
</evidence>
<dbReference type="Proteomes" id="UP000009226">
    <property type="component" value="Chromosome"/>
</dbReference>
<comment type="function">
    <text evidence="11">Catalyzes the phosphorylation of the hydroxyl group of 4-methyl-5-beta-hydroxyethylthiazole (THZ).</text>
</comment>
<comment type="similarity">
    <text evidence="11">Belongs to the Thz kinase family.</text>
</comment>
<dbReference type="NCBIfam" id="TIGR00694">
    <property type="entry name" value="thiM"/>
    <property type="match status" value="1"/>
</dbReference>
<keyword evidence="5 11" id="KW-0479">Metal-binding</keyword>
<evidence type="ECO:0000256" key="2">
    <source>
        <dbReference type="ARBA" id="ARBA00001946"/>
    </source>
</evidence>
<dbReference type="EC" id="2.7.1.50" evidence="11"/>
<keyword evidence="4 11" id="KW-0808">Transferase</keyword>
<comment type="catalytic activity">
    <reaction evidence="1 11">
        <text>5-(2-hydroxyethyl)-4-methylthiazole + ATP = 4-methyl-5-(2-phosphooxyethyl)-thiazole + ADP + H(+)</text>
        <dbReference type="Rhea" id="RHEA:24212"/>
        <dbReference type="ChEBI" id="CHEBI:15378"/>
        <dbReference type="ChEBI" id="CHEBI:17957"/>
        <dbReference type="ChEBI" id="CHEBI:30616"/>
        <dbReference type="ChEBI" id="CHEBI:58296"/>
        <dbReference type="ChEBI" id="CHEBI:456216"/>
        <dbReference type="EC" id="2.7.1.50"/>
    </reaction>
</comment>
<dbReference type="Gene3D" id="3.40.1190.20">
    <property type="match status" value="1"/>
</dbReference>
<dbReference type="RefSeq" id="WP_013809861.1">
    <property type="nucleotide sequence ID" value="NC_015565.1"/>
</dbReference>
<dbReference type="PRINTS" id="PR01099">
    <property type="entry name" value="HYETHTZKNASE"/>
</dbReference>
<evidence type="ECO:0000256" key="5">
    <source>
        <dbReference type="ARBA" id="ARBA00022723"/>
    </source>
</evidence>
<sequence>MKNNISLICETLDDVRKKSPLVHNITNLVVTNVTANATLAAGASPVMAHAPEEVADMVGIASALVLNIGTLDVNLIDAMVKAGQAANHKNIPVLLDPVGAGATPLRTDSVMRIMKEVNINILRGNASEISIIGGYGGQVKGVDAVGSFEGLGDKVRETSQRLGTVVAVTGATDYISDGTRLARVYNGHKLLTHVTGTGCMASAVIGAFAAVQRDYFMATVAALSYYGAAAELAAQQAKGPGSFQVALFDSLYNLTPAALAGLVRVEIE</sequence>
<comment type="cofactor">
    <cofactor evidence="2 11">
        <name>Mg(2+)</name>
        <dbReference type="ChEBI" id="CHEBI:18420"/>
    </cofactor>
</comment>
<dbReference type="AlphaFoldDB" id="F6B9B7"/>
<reference evidence="12 13" key="1">
    <citation type="submission" date="2011-05" db="EMBL/GenBank/DDBJ databases">
        <title>Complete sequence of Desulfotomaculum carboxydivorans CO-1-SRB.</title>
        <authorList>
            <consortium name="US DOE Joint Genome Institute"/>
            <person name="Lucas S."/>
            <person name="Han J."/>
            <person name="Lapidus A."/>
            <person name="Cheng J.-F."/>
            <person name="Goodwin L."/>
            <person name="Pitluck S."/>
            <person name="Peters L."/>
            <person name="Mikhailova N."/>
            <person name="Lu M."/>
            <person name="Han C."/>
            <person name="Tapia R."/>
            <person name="Land M."/>
            <person name="Hauser L."/>
            <person name="Kyrpides N."/>
            <person name="Ivanova N."/>
            <person name="Pagani I."/>
            <person name="Stams A."/>
            <person name="Plugge C."/>
            <person name="Muyzer G."/>
            <person name="Kuever J."/>
            <person name="Parshina S."/>
            <person name="Ivanova A."/>
            <person name="Nazina T."/>
            <person name="Woyke T."/>
        </authorList>
    </citation>
    <scope>NUCLEOTIDE SEQUENCE [LARGE SCALE GENOMIC DNA]</scope>
    <source>
        <strain evidence="13">DSM 14880 / VKM B-2319 / CO-1-SRB</strain>
    </source>
</reference>
<feature type="binding site" evidence="11">
    <location>
        <position position="123"/>
    </location>
    <ligand>
        <name>ATP</name>
        <dbReference type="ChEBI" id="CHEBI:30616"/>
    </ligand>
</feature>
<keyword evidence="6 11" id="KW-0547">Nucleotide-binding</keyword>
<dbReference type="NCBIfam" id="NF006830">
    <property type="entry name" value="PRK09355.1"/>
    <property type="match status" value="1"/>
</dbReference>
<keyword evidence="10 11" id="KW-0784">Thiamine biosynthesis</keyword>
<gene>
    <name evidence="11" type="primary">thiM</name>
    <name evidence="12" type="ordered locus">Desca_0813</name>
</gene>
<evidence type="ECO:0000256" key="3">
    <source>
        <dbReference type="ARBA" id="ARBA00004868"/>
    </source>
</evidence>
<dbReference type="GO" id="GO:0009229">
    <property type="term" value="P:thiamine diphosphate biosynthetic process"/>
    <property type="evidence" value="ECO:0007669"/>
    <property type="project" value="UniProtKB-UniRule"/>
</dbReference>
<evidence type="ECO:0000256" key="6">
    <source>
        <dbReference type="ARBA" id="ARBA00022741"/>
    </source>
</evidence>
<dbReference type="CDD" id="cd01170">
    <property type="entry name" value="THZ_kinase"/>
    <property type="match status" value="1"/>
</dbReference>
<protein>
    <recommendedName>
        <fullName evidence="11">Hydroxyethylthiazole kinase</fullName>
        <ecNumber evidence="11">2.7.1.50</ecNumber>
    </recommendedName>
    <alternativeName>
        <fullName evidence="11">4-methyl-5-beta-hydroxyethylthiazole kinase</fullName>
        <shortName evidence="11">TH kinase</shortName>
        <shortName evidence="11">Thz kinase</shortName>
    </alternativeName>
</protein>
<evidence type="ECO:0000256" key="1">
    <source>
        <dbReference type="ARBA" id="ARBA00001771"/>
    </source>
</evidence>
<dbReference type="EMBL" id="CP002736">
    <property type="protein sequence ID" value="AEF93693.1"/>
    <property type="molecule type" value="Genomic_DNA"/>
</dbReference>
<dbReference type="GO" id="GO:0000287">
    <property type="term" value="F:magnesium ion binding"/>
    <property type="evidence" value="ECO:0007669"/>
    <property type="project" value="UniProtKB-UniRule"/>
</dbReference>
<proteinExistence type="inferred from homology"/>
<evidence type="ECO:0000256" key="7">
    <source>
        <dbReference type="ARBA" id="ARBA00022777"/>
    </source>
</evidence>
<evidence type="ECO:0000313" key="13">
    <source>
        <dbReference type="Proteomes" id="UP000009226"/>
    </source>
</evidence>
<comment type="pathway">
    <text evidence="3 11">Cofactor biosynthesis; thiamine diphosphate biosynthesis; 4-methyl-5-(2-phosphoethyl)-thiazole from 5-(2-hydroxyethyl)-4-methylthiazole: step 1/1.</text>
</comment>
<feature type="binding site" evidence="11">
    <location>
        <position position="196"/>
    </location>
    <ligand>
        <name>substrate</name>
    </ligand>
</feature>
<dbReference type="KEGG" id="dca:Desca_0813"/>
<evidence type="ECO:0000256" key="9">
    <source>
        <dbReference type="ARBA" id="ARBA00022842"/>
    </source>
</evidence>
<dbReference type="UniPathway" id="UPA00060">
    <property type="reaction ID" value="UER00139"/>
</dbReference>
<keyword evidence="13" id="KW-1185">Reference proteome</keyword>
<dbReference type="InterPro" id="IPR029056">
    <property type="entry name" value="Ribokinase-like"/>
</dbReference>
<dbReference type="STRING" id="868595.Desca_0813"/>
<dbReference type="HAMAP" id="MF_00228">
    <property type="entry name" value="Thz_kinase"/>
    <property type="match status" value="1"/>
</dbReference>
<feature type="binding site" evidence="11">
    <location>
        <position position="47"/>
    </location>
    <ligand>
        <name>substrate</name>
    </ligand>
</feature>
<keyword evidence="9 11" id="KW-0460">Magnesium</keyword>
<dbReference type="GO" id="GO:0005524">
    <property type="term" value="F:ATP binding"/>
    <property type="evidence" value="ECO:0007669"/>
    <property type="project" value="UniProtKB-UniRule"/>
</dbReference>
<keyword evidence="8 11" id="KW-0067">ATP-binding</keyword>
<dbReference type="eggNOG" id="COG2145">
    <property type="taxonomic scope" value="Bacteria"/>
</dbReference>
<evidence type="ECO:0000256" key="4">
    <source>
        <dbReference type="ARBA" id="ARBA00022679"/>
    </source>
</evidence>
<name>F6B9B7_DESCC</name>
<dbReference type="GO" id="GO:0009228">
    <property type="term" value="P:thiamine biosynthetic process"/>
    <property type="evidence" value="ECO:0007669"/>
    <property type="project" value="UniProtKB-KW"/>
</dbReference>
<evidence type="ECO:0000313" key="12">
    <source>
        <dbReference type="EMBL" id="AEF93693.1"/>
    </source>
</evidence>
<dbReference type="PIRSF" id="PIRSF000513">
    <property type="entry name" value="Thz_kinase"/>
    <property type="match status" value="1"/>
</dbReference>
<organism evidence="12 13">
    <name type="scientific">Desulfotomaculum nigrificans (strain DSM 14880 / VKM B-2319 / CO-1-SRB)</name>
    <name type="common">Desulfotomaculum carboxydivorans</name>
    <dbReference type="NCBI Taxonomy" id="868595"/>
    <lineage>
        <taxon>Bacteria</taxon>
        <taxon>Bacillati</taxon>
        <taxon>Bacillota</taxon>
        <taxon>Clostridia</taxon>
        <taxon>Eubacteriales</taxon>
        <taxon>Desulfotomaculaceae</taxon>
        <taxon>Desulfotomaculum</taxon>
    </lineage>
</organism>
<keyword evidence="7 11" id="KW-0418">Kinase</keyword>
<evidence type="ECO:0000256" key="11">
    <source>
        <dbReference type="HAMAP-Rule" id="MF_00228"/>
    </source>
</evidence>
<accession>F6B9B7</accession>
<dbReference type="Pfam" id="PF02110">
    <property type="entry name" value="HK"/>
    <property type="match status" value="1"/>
</dbReference>
<feature type="binding site" evidence="11">
    <location>
        <position position="169"/>
    </location>
    <ligand>
        <name>ATP</name>
        <dbReference type="ChEBI" id="CHEBI:30616"/>
    </ligand>
</feature>
<dbReference type="InterPro" id="IPR000417">
    <property type="entry name" value="Hyethyz_kinase"/>
</dbReference>
<dbReference type="GO" id="GO:0004417">
    <property type="term" value="F:hydroxyethylthiazole kinase activity"/>
    <property type="evidence" value="ECO:0007669"/>
    <property type="project" value="UniProtKB-UniRule"/>
</dbReference>